<sequence>MISIISGLSRYFECDEDSDGYSSDDDYSKYSVKEEIRTPEDIDDEVFLDTPENDNTSTDLLLDEGIQEETIEEISETDRDDDQQLKVEVAASTTAMFNLLLYHPFSCSIQ</sequence>
<name>A0A8J2R816_9NEOP</name>
<organism evidence="1 2">
    <name type="scientific">Danaus chrysippus</name>
    <name type="common">African queen</name>
    <dbReference type="NCBI Taxonomy" id="151541"/>
    <lineage>
        <taxon>Eukaryota</taxon>
        <taxon>Metazoa</taxon>
        <taxon>Ecdysozoa</taxon>
        <taxon>Arthropoda</taxon>
        <taxon>Hexapoda</taxon>
        <taxon>Insecta</taxon>
        <taxon>Pterygota</taxon>
        <taxon>Neoptera</taxon>
        <taxon>Endopterygota</taxon>
        <taxon>Lepidoptera</taxon>
        <taxon>Glossata</taxon>
        <taxon>Ditrysia</taxon>
        <taxon>Papilionoidea</taxon>
        <taxon>Nymphalidae</taxon>
        <taxon>Danainae</taxon>
        <taxon>Danaini</taxon>
        <taxon>Danaina</taxon>
        <taxon>Danaus</taxon>
        <taxon>Anosia</taxon>
    </lineage>
</organism>
<proteinExistence type="predicted"/>
<gene>
    <name evidence="1" type="ORF">DCHRY22_LOCUS10653</name>
</gene>
<dbReference type="Proteomes" id="UP000789524">
    <property type="component" value="Unassembled WGS sequence"/>
</dbReference>
<evidence type="ECO:0000313" key="2">
    <source>
        <dbReference type="Proteomes" id="UP000789524"/>
    </source>
</evidence>
<keyword evidence="2" id="KW-1185">Reference proteome</keyword>
<dbReference type="AlphaFoldDB" id="A0A8J2R816"/>
<comment type="caution">
    <text evidence="1">The sequence shown here is derived from an EMBL/GenBank/DDBJ whole genome shotgun (WGS) entry which is preliminary data.</text>
</comment>
<reference evidence="1" key="1">
    <citation type="submission" date="2021-09" db="EMBL/GenBank/DDBJ databases">
        <authorList>
            <person name="Martin H S."/>
        </authorList>
    </citation>
    <scope>NUCLEOTIDE SEQUENCE</scope>
</reference>
<protein>
    <submittedName>
        <fullName evidence="1">(African queen) hypothetical protein</fullName>
    </submittedName>
</protein>
<evidence type="ECO:0000313" key="1">
    <source>
        <dbReference type="EMBL" id="CAG9573793.1"/>
    </source>
</evidence>
<accession>A0A8J2R816</accession>
<dbReference type="EMBL" id="CAKASE010000071">
    <property type="protein sequence ID" value="CAG9573793.1"/>
    <property type="molecule type" value="Genomic_DNA"/>
</dbReference>
<dbReference type="OrthoDB" id="7425386at2759"/>